<feature type="domain" description="C3H1-type" evidence="2">
    <location>
        <begin position="212"/>
        <end position="241"/>
    </location>
</feature>
<proteinExistence type="predicted"/>
<evidence type="ECO:0000313" key="3">
    <source>
        <dbReference type="EMBL" id="KHJ35565.1"/>
    </source>
</evidence>
<keyword evidence="1" id="KW-0862">Zinc</keyword>
<keyword evidence="1" id="KW-0479">Metal-binding</keyword>
<reference evidence="3 4" key="1">
    <citation type="journal article" date="2014" name="BMC Genomics">
        <title>Adaptive genomic structural variation in the grape powdery mildew pathogen, Erysiphe necator.</title>
        <authorList>
            <person name="Jones L."/>
            <person name="Riaz S."/>
            <person name="Morales-Cruz A."/>
            <person name="Amrine K.C."/>
            <person name="McGuire B."/>
            <person name="Gubler W.D."/>
            <person name="Walker M.A."/>
            <person name="Cantu D."/>
        </authorList>
    </citation>
    <scope>NUCLEOTIDE SEQUENCE [LARGE SCALE GENOMIC DNA]</scope>
    <source>
        <strain evidence="4">c</strain>
    </source>
</reference>
<dbReference type="InterPro" id="IPR000571">
    <property type="entry name" value="Znf_CCCH"/>
</dbReference>
<sequence length="346" mass="40218">MSYYENTKSQIHSRDAKHQNFRYEQDAQNSQNTFFIDQKNNNFFSPDQSKMPRIAEEFRNHFKDPNYISRKPRMRYERPFPRSIPLSCVRPGSVRPSEAQLDLAFAYGIRRHDGSVTRLIRADQINTPFMNPRLPRWQSEEGLIILPEPRQLSPDRRGGCDPIISQQKIRDLNQSIMPNILKASTGDSNQIQLQIDKIINTRPKESAATPQRRKKVYCDKWVHEGICAFTQIGCKFKHEMPTDKETQIAVGLNHGFPNWYLRLYGQKVNLCSEPTFNYHHTRPTDDTWRHQSSTLSQHVPLTPRKPALRTAFGPIRPPPSLTHLSCRSKVSSSMNKNDTKLDIYDV</sequence>
<protein>
    <submittedName>
        <fullName evidence="3">Putative c-x8-c-x5-c-x3-h type zinc finger protein</fullName>
    </submittedName>
</protein>
<name>A0A0B1PDY2_UNCNE</name>
<comment type="caution">
    <text evidence="3">The sequence shown here is derived from an EMBL/GenBank/DDBJ whole genome shotgun (WGS) entry which is preliminary data.</text>
</comment>
<dbReference type="Proteomes" id="UP000030854">
    <property type="component" value="Unassembled WGS sequence"/>
</dbReference>
<gene>
    <name evidence="3" type="ORF">EV44_g0893</name>
</gene>
<dbReference type="STRING" id="52586.A0A0B1PDY2"/>
<evidence type="ECO:0000313" key="4">
    <source>
        <dbReference type="Proteomes" id="UP000030854"/>
    </source>
</evidence>
<dbReference type="AlphaFoldDB" id="A0A0B1PDY2"/>
<keyword evidence="4" id="KW-1185">Reference proteome</keyword>
<dbReference type="HOGENOM" id="CLU_802131_0_0_1"/>
<dbReference type="EMBL" id="JNVN01000348">
    <property type="protein sequence ID" value="KHJ35565.1"/>
    <property type="molecule type" value="Genomic_DNA"/>
</dbReference>
<accession>A0A0B1PDY2</accession>
<evidence type="ECO:0000256" key="1">
    <source>
        <dbReference type="PROSITE-ProRule" id="PRU00723"/>
    </source>
</evidence>
<evidence type="ECO:0000259" key="2">
    <source>
        <dbReference type="PROSITE" id="PS50103"/>
    </source>
</evidence>
<dbReference type="GO" id="GO:0008270">
    <property type="term" value="F:zinc ion binding"/>
    <property type="evidence" value="ECO:0007669"/>
    <property type="project" value="UniProtKB-KW"/>
</dbReference>
<keyword evidence="1" id="KW-0863">Zinc-finger</keyword>
<dbReference type="PROSITE" id="PS50103">
    <property type="entry name" value="ZF_C3H1"/>
    <property type="match status" value="1"/>
</dbReference>
<organism evidence="3 4">
    <name type="scientific">Uncinula necator</name>
    <name type="common">Grape powdery mildew</name>
    <dbReference type="NCBI Taxonomy" id="52586"/>
    <lineage>
        <taxon>Eukaryota</taxon>
        <taxon>Fungi</taxon>
        <taxon>Dikarya</taxon>
        <taxon>Ascomycota</taxon>
        <taxon>Pezizomycotina</taxon>
        <taxon>Leotiomycetes</taxon>
        <taxon>Erysiphales</taxon>
        <taxon>Erysiphaceae</taxon>
        <taxon>Erysiphe</taxon>
    </lineage>
</organism>
<feature type="zinc finger region" description="C3H1-type" evidence="1">
    <location>
        <begin position="212"/>
        <end position="241"/>
    </location>
</feature>